<evidence type="ECO:0000256" key="1">
    <source>
        <dbReference type="ARBA" id="ARBA00009580"/>
    </source>
</evidence>
<sequence length="278" mass="30926">MTKVIKLQGSFNFRDLGGYATSDRKQVKQGLLYRADELAGLTEADKKIIEGLNIKTIVDFRSDFEVEMKPDPIINGAQYVHIPALPGMGVESSAALLPAELNNLVENADHRAGSMEQLMGGLLASGQFPIERVQQFFVTTYEQLPFQNKAYQRMFQLLADEENLAMVQHCTAGKDRTGVGSALILLLLGVPEEIILADYMITNDTLQPKIAQLKQQLAPLVGNADLSVVEALYGVDKRFLQATFQKIKQTYGSYTRYFEVEFQLTASKQAAIKEKLLD</sequence>
<evidence type="ECO:0000313" key="3">
    <source>
        <dbReference type="EMBL" id="MFD2114557.1"/>
    </source>
</evidence>
<dbReference type="InterPro" id="IPR026893">
    <property type="entry name" value="Tyr/Ser_Pase_IphP-type"/>
</dbReference>
<comment type="caution">
    <text evidence="3">The sequence shown here is derived from an EMBL/GenBank/DDBJ whole genome shotgun (WGS) entry which is preliminary data.</text>
</comment>
<feature type="domain" description="Tyrosine specific protein phosphatases" evidence="2">
    <location>
        <begin position="152"/>
        <end position="218"/>
    </location>
</feature>
<dbReference type="InterPro" id="IPR000387">
    <property type="entry name" value="Tyr_Pase_dom"/>
</dbReference>
<dbReference type="SUPFAM" id="SSF52799">
    <property type="entry name" value="(Phosphotyrosine protein) phosphatases II"/>
    <property type="match status" value="1"/>
</dbReference>
<dbReference type="PROSITE" id="PS50056">
    <property type="entry name" value="TYR_PHOSPHATASE_2"/>
    <property type="match status" value="1"/>
</dbReference>
<reference evidence="4" key="1">
    <citation type="journal article" date="2019" name="Int. J. Syst. Evol. Microbiol.">
        <title>The Global Catalogue of Microorganisms (GCM) 10K type strain sequencing project: providing services to taxonomists for standard genome sequencing and annotation.</title>
        <authorList>
            <consortium name="The Broad Institute Genomics Platform"/>
            <consortium name="The Broad Institute Genome Sequencing Center for Infectious Disease"/>
            <person name="Wu L."/>
            <person name="Ma J."/>
        </authorList>
    </citation>
    <scope>NUCLEOTIDE SEQUENCE [LARGE SCALE GENOMIC DNA]</scope>
    <source>
        <strain evidence="4">GH52</strain>
    </source>
</reference>
<dbReference type="EMBL" id="JBHUHO010000007">
    <property type="protein sequence ID" value="MFD2114557.1"/>
    <property type="molecule type" value="Genomic_DNA"/>
</dbReference>
<accession>A0ABW4YG35</accession>
<comment type="similarity">
    <text evidence="1">Belongs to the protein-tyrosine phosphatase family.</text>
</comment>
<dbReference type="Pfam" id="PF13350">
    <property type="entry name" value="Y_phosphatase3"/>
    <property type="match status" value="1"/>
</dbReference>
<gene>
    <name evidence="3" type="ORF">ACFSJH_02200</name>
</gene>
<name>A0ABW4YG35_9BACL</name>
<dbReference type="Proteomes" id="UP001597362">
    <property type="component" value="Unassembled WGS sequence"/>
</dbReference>
<protein>
    <submittedName>
        <fullName evidence="3">Tyrosine-protein phosphatase</fullName>
    </submittedName>
</protein>
<evidence type="ECO:0000259" key="2">
    <source>
        <dbReference type="PROSITE" id="PS50056"/>
    </source>
</evidence>
<keyword evidence="4" id="KW-1185">Reference proteome</keyword>
<dbReference type="InterPro" id="IPR029021">
    <property type="entry name" value="Prot-tyrosine_phosphatase-like"/>
</dbReference>
<organism evidence="3 4">
    <name type="scientific">Paenibacillus yanchengensis</name>
    <dbReference type="NCBI Taxonomy" id="2035833"/>
    <lineage>
        <taxon>Bacteria</taxon>
        <taxon>Bacillati</taxon>
        <taxon>Bacillota</taxon>
        <taxon>Bacilli</taxon>
        <taxon>Bacillales</taxon>
        <taxon>Paenibacillaceae</taxon>
        <taxon>Paenibacillus</taxon>
    </lineage>
</organism>
<dbReference type="Gene3D" id="3.90.190.10">
    <property type="entry name" value="Protein tyrosine phosphatase superfamily"/>
    <property type="match status" value="1"/>
</dbReference>
<dbReference type="PANTHER" id="PTHR31126:SF1">
    <property type="entry name" value="TYROSINE SPECIFIC PROTEIN PHOSPHATASES DOMAIN-CONTAINING PROTEIN"/>
    <property type="match status" value="1"/>
</dbReference>
<dbReference type="RefSeq" id="WP_377769569.1">
    <property type="nucleotide sequence ID" value="NZ_JBHUHO010000007.1"/>
</dbReference>
<dbReference type="PANTHER" id="PTHR31126">
    <property type="entry name" value="TYROSINE-PROTEIN PHOSPHATASE"/>
    <property type="match status" value="1"/>
</dbReference>
<proteinExistence type="inferred from homology"/>
<evidence type="ECO:0000313" key="4">
    <source>
        <dbReference type="Proteomes" id="UP001597362"/>
    </source>
</evidence>